<evidence type="ECO:0000313" key="7">
    <source>
        <dbReference type="EMBL" id="WFD37269.1"/>
    </source>
</evidence>
<evidence type="ECO:0000256" key="4">
    <source>
        <dbReference type="ARBA" id="ARBA00023128"/>
    </source>
</evidence>
<dbReference type="Proteomes" id="UP001217754">
    <property type="component" value="Chromosome 1"/>
</dbReference>
<evidence type="ECO:0000256" key="2">
    <source>
        <dbReference type="ARBA" id="ARBA00022692"/>
    </source>
</evidence>
<sequence length="525" mass="56802">MSAARSLAGSLEAALHGLAPPSARTWDGETLLRLRTCAALSSALARVRSAEHTDADTTRVVLATLRYLVDALTQDAGAVRELQWYWAQIEESPWQGTVYWVQTLPERVGKSVYSIAHRGLPRSALVTLRGVRMEAHARGARLSEAYDALAETLGSVALAWHANEQASDVQALVHKVAKALGSDDAKAASVEDAASVLLDAVARHESRVARLLASDACGKPSLLARTWPLLVAYPLVSIGITQYVSANWTSIVEQLTQAGATLRGLVIGWVYEPAMRLLDTVRAGQAERRMIISRDSLAADQHSLERMVAELGSDKLKWRDGAIANAVQRVQHGDLTSVMELYERDIRTPLRSLLGGSLIRTVLIQVQKAKVDLEVALSGIDWLLRSQELLIGFVGLAPALALVYLLWTQGVRCVRSLLYGEASVKVQRTVRDARLGAWEALRRVDALVSRGDTAGAKGYGFLLLDVDTLRTSFGTLVPAAARDRAVSSRLEAEIAQDLGVLEAAGQTALLRRSTACGAAGRGYWL</sequence>
<reference evidence="7" key="1">
    <citation type="submission" date="2023-03" db="EMBL/GenBank/DDBJ databases">
        <title>Mating type loci evolution in Malassezia.</title>
        <authorList>
            <person name="Coelho M.A."/>
        </authorList>
    </citation>
    <scope>NUCLEOTIDE SEQUENCE</scope>
    <source>
        <strain evidence="7">CBS 9431</strain>
    </source>
</reference>
<dbReference type="PANTHER" id="PTHR28234:SF1">
    <property type="entry name" value="NUCLEAR CONTROL OF ATPASE PROTEIN 2"/>
    <property type="match status" value="1"/>
</dbReference>
<dbReference type="RefSeq" id="XP_060120166.1">
    <property type="nucleotide sequence ID" value="XM_060264183.1"/>
</dbReference>
<evidence type="ECO:0000313" key="8">
    <source>
        <dbReference type="Proteomes" id="UP001217754"/>
    </source>
</evidence>
<protein>
    <submittedName>
        <fullName evidence="7">Nuclear control of ATPase protein 2</fullName>
    </submittedName>
</protein>
<organism evidence="7 8">
    <name type="scientific">Malassezia japonica</name>
    <dbReference type="NCBI Taxonomy" id="223818"/>
    <lineage>
        <taxon>Eukaryota</taxon>
        <taxon>Fungi</taxon>
        <taxon>Dikarya</taxon>
        <taxon>Basidiomycota</taxon>
        <taxon>Ustilaginomycotina</taxon>
        <taxon>Malasseziomycetes</taxon>
        <taxon>Malasseziales</taxon>
        <taxon>Malasseziaceae</taxon>
        <taxon>Malassezia</taxon>
    </lineage>
</organism>
<comment type="subcellular location">
    <subcellularLocation>
        <location evidence="1">Mitochondrion membrane</location>
        <topology evidence="1">Multi-pass membrane protein</topology>
    </subcellularLocation>
</comment>
<dbReference type="GeneID" id="85223862"/>
<evidence type="ECO:0000256" key="6">
    <source>
        <dbReference type="SAM" id="Phobius"/>
    </source>
</evidence>
<keyword evidence="8" id="KW-1185">Reference proteome</keyword>
<feature type="transmembrane region" description="Helical" evidence="6">
    <location>
        <begin position="389"/>
        <end position="407"/>
    </location>
</feature>
<evidence type="ECO:0000256" key="5">
    <source>
        <dbReference type="ARBA" id="ARBA00023136"/>
    </source>
</evidence>
<dbReference type="GO" id="GO:0005741">
    <property type="term" value="C:mitochondrial outer membrane"/>
    <property type="evidence" value="ECO:0007669"/>
    <property type="project" value="TreeGrafter"/>
</dbReference>
<keyword evidence="4" id="KW-0496">Mitochondrion</keyword>
<dbReference type="Pfam" id="PF08637">
    <property type="entry name" value="NCA2"/>
    <property type="match status" value="1"/>
</dbReference>
<dbReference type="AlphaFoldDB" id="A0AAF0EY09"/>
<name>A0AAF0EY09_9BASI</name>
<evidence type="ECO:0000256" key="1">
    <source>
        <dbReference type="ARBA" id="ARBA00004225"/>
    </source>
</evidence>
<accession>A0AAF0EY09</accession>
<dbReference type="InterPro" id="IPR013946">
    <property type="entry name" value="NCA2-like"/>
</dbReference>
<keyword evidence="5 6" id="KW-0472">Membrane</keyword>
<gene>
    <name evidence="7" type="primary">NCA2</name>
    <name evidence="7" type="ORF">MJAP1_000213</name>
</gene>
<dbReference type="PANTHER" id="PTHR28234">
    <property type="entry name" value="NUCLEAR CONTROL OF ATPASE PROTEIN 2"/>
    <property type="match status" value="1"/>
</dbReference>
<dbReference type="EMBL" id="CP119958">
    <property type="protein sequence ID" value="WFD37269.1"/>
    <property type="molecule type" value="Genomic_DNA"/>
</dbReference>
<proteinExistence type="predicted"/>
<keyword evidence="2 6" id="KW-0812">Transmembrane</keyword>
<keyword evidence="3 6" id="KW-1133">Transmembrane helix</keyword>
<evidence type="ECO:0000256" key="3">
    <source>
        <dbReference type="ARBA" id="ARBA00022989"/>
    </source>
</evidence>